<dbReference type="AlphaFoldDB" id="V8REW9"/>
<proteinExistence type="predicted"/>
<gene>
    <name evidence="1" type="ORF">PMO01_09005</name>
</gene>
<sequence>MGFAHCGFFMPAISLVALIRHQKRAAQPRSAPVPVRLLKANSGILPRLALRGKASG</sequence>
<dbReference type="Proteomes" id="UP000024771">
    <property type="component" value="Chromosome"/>
</dbReference>
<organism evidence="1">
    <name type="scientific">Pseudomonas moraviensis R28-S</name>
    <dbReference type="NCBI Taxonomy" id="1395516"/>
    <lineage>
        <taxon>Bacteria</taxon>
        <taxon>Pseudomonadati</taxon>
        <taxon>Pseudomonadota</taxon>
        <taxon>Gammaproteobacteria</taxon>
        <taxon>Pseudomonadales</taxon>
        <taxon>Pseudomonadaceae</taxon>
        <taxon>Pseudomonas</taxon>
    </lineage>
</organism>
<accession>V8REW9</accession>
<evidence type="ECO:0000313" key="1">
    <source>
        <dbReference type="EMBL" id="ETF09819.1"/>
    </source>
</evidence>
<comment type="caution">
    <text evidence="1">The sequence shown here is derived from an EMBL/GenBank/DDBJ whole genome shotgun (WGS) entry which is preliminary data.</text>
</comment>
<dbReference type="HOGENOM" id="CLU_3010899_0_0_6"/>
<name>V8REW9_9PSED</name>
<dbReference type="EMBL" id="AYMZ01000003">
    <property type="protein sequence ID" value="ETF09819.1"/>
    <property type="molecule type" value="Genomic_DNA"/>
</dbReference>
<protein>
    <submittedName>
        <fullName evidence="1">Uncharacterized protein</fullName>
    </submittedName>
</protein>
<dbReference type="PATRIC" id="fig|1395516.4.peg.1833"/>
<reference evidence="1" key="1">
    <citation type="journal article" date="2014" name="Genome Announc.">
        <title>Draft Genome Sequence of Pseudomonas moraviensis R28-S.</title>
        <authorList>
            <person name="Hunter S.S."/>
            <person name="Yano H."/>
            <person name="Loftie-Eaton W."/>
            <person name="Hughes J."/>
            <person name="De Gelder L."/>
            <person name="Stragier P."/>
            <person name="De Vos P."/>
            <person name="Settles M.L."/>
            <person name="Top E.M."/>
        </authorList>
    </citation>
    <scope>NUCLEOTIDE SEQUENCE [LARGE SCALE GENOMIC DNA]</scope>
    <source>
        <strain evidence="1">R28-S</strain>
    </source>
</reference>